<protein>
    <submittedName>
        <fullName evidence="1">Uncharacterized protein</fullName>
    </submittedName>
</protein>
<dbReference type="RefSeq" id="WP_101236573.1">
    <property type="nucleotide sequence ID" value="NZ_PISJ01000013.1"/>
</dbReference>
<name>A0A2N0WEV7_9GAMM</name>
<gene>
    <name evidence="1" type="ORF">CW311_11370</name>
</gene>
<sequence>MLKVSICECCSRKEELEKALTNQIAELVNKFEIETGVNIRDIYLNFTDVSEIDRPDKYVFTSVTIRTLESD</sequence>
<accession>A0A2N0WEV7</accession>
<evidence type="ECO:0000313" key="1">
    <source>
        <dbReference type="EMBL" id="PKF33396.1"/>
    </source>
</evidence>
<comment type="caution">
    <text evidence="1">The sequence shown here is derived from an EMBL/GenBank/DDBJ whole genome shotgun (WGS) entry which is preliminary data.</text>
</comment>
<evidence type="ECO:0000313" key="2">
    <source>
        <dbReference type="Proteomes" id="UP000233553"/>
    </source>
</evidence>
<reference evidence="1 2" key="1">
    <citation type="submission" date="2017-12" db="EMBL/GenBank/DDBJ databases">
        <title>Draft Genome sequences of multiple microbial strains isolated from spacecraft associated surfaces.</title>
        <authorList>
            <person name="Seuylemezian A."/>
            <person name="Vaishampayan P."/>
            <person name="Venkateswaran K."/>
        </authorList>
    </citation>
    <scope>NUCLEOTIDE SEQUENCE [LARGE SCALE GENOMIC DNA]</scope>
    <source>
        <strain evidence="1 2">2P01AA</strain>
    </source>
</reference>
<organism evidence="1 2">
    <name type="scientific">Acinetobacter proteolyticus</name>
    <dbReference type="NCBI Taxonomy" id="1776741"/>
    <lineage>
        <taxon>Bacteria</taxon>
        <taxon>Pseudomonadati</taxon>
        <taxon>Pseudomonadota</taxon>
        <taxon>Gammaproteobacteria</taxon>
        <taxon>Moraxellales</taxon>
        <taxon>Moraxellaceae</taxon>
        <taxon>Acinetobacter</taxon>
    </lineage>
</organism>
<dbReference type="Proteomes" id="UP000233553">
    <property type="component" value="Unassembled WGS sequence"/>
</dbReference>
<dbReference type="AlphaFoldDB" id="A0A2N0WEV7"/>
<dbReference type="EMBL" id="PISJ01000013">
    <property type="protein sequence ID" value="PKF33396.1"/>
    <property type="molecule type" value="Genomic_DNA"/>
</dbReference>
<proteinExistence type="predicted"/>